<keyword evidence="5 6" id="KW-0067">ATP-binding</keyword>
<dbReference type="InterPro" id="IPR000719">
    <property type="entry name" value="Prot_kinase_dom"/>
</dbReference>
<feature type="binding site" evidence="6">
    <location>
        <position position="164"/>
    </location>
    <ligand>
        <name>ATP</name>
        <dbReference type="ChEBI" id="CHEBI:30616"/>
    </ligand>
</feature>
<evidence type="ECO:0000256" key="3">
    <source>
        <dbReference type="ARBA" id="ARBA00022741"/>
    </source>
</evidence>
<name>A0A9Q0JRR2_9MAGN</name>
<reference evidence="9" key="1">
    <citation type="journal article" date="2023" name="Plant J.">
        <title>The genome of the king protea, Protea cynaroides.</title>
        <authorList>
            <person name="Chang J."/>
            <person name="Duong T.A."/>
            <person name="Schoeman C."/>
            <person name="Ma X."/>
            <person name="Roodt D."/>
            <person name="Barker N."/>
            <person name="Li Z."/>
            <person name="Van de Peer Y."/>
            <person name="Mizrachi E."/>
        </authorList>
    </citation>
    <scope>NUCLEOTIDE SEQUENCE</scope>
    <source>
        <tissue evidence="9">Young leaves</tissue>
    </source>
</reference>
<keyword evidence="7" id="KW-0723">Serine/threonine-protein kinase</keyword>
<dbReference type="PANTHER" id="PTHR47976">
    <property type="entry name" value="G-TYPE LECTIN S-RECEPTOR-LIKE SERINE/THREONINE-PROTEIN KINASE SD2-5"/>
    <property type="match status" value="1"/>
</dbReference>
<evidence type="ECO:0000313" key="10">
    <source>
        <dbReference type="Proteomes" id="UP001141806"/>
    </source>
</evidence>
<dbReference type="Gene3D" id="3.30.200.20">
    <property type="entry name" value="Phosphorylase Kinase, domain 1"/>
    <property type="match status" value="1"/>
</dbReference>
<keyword evidence="3 6" id="KW-0547">Nucleotide-binding</keyword>
<dbReference type="InterPro" id="IPR008271">
    <property type="entry name" value="Ser/Thr_kinase_AS"/>
</dbReference>
<dbReference type="FunFam" id="1.10.510.10:FF:000237">
    <property type="entry name" value="G-type lectin S-receptor-like serine/threonine-protein kinase"/>
    <property type="match status" value="1"/>
</dbReference>
<dbReference type="PROSITE" id="PS50011">
    <property type="entry name" value="PROTEIN_KINASE_DOM"/>
    <property type="match status" value="1"/>
</dbReference>
<evidence type="ECO:0000256" key="2">
    <source>
        <dbReference type="ARBA" id="ARBA00022729"/>
    </source>
</evidence>
<evidence type="ECO:0000259" key="8">
    <source>
        <dbReference type="PROSITE" id="PS50011"/>
    </source>
</evidence>
<comment type="caution">
    <text evidence="9">The sequence shown here is derived from an EMBL/GenBank/DDBJ whole genome shotgun (WGS) entry which is preliminary data.</text>
</comment>
<evidence type="ECO:0000256" key="6">
    <source>
        <dbReference type="PROSITE-ProRule" id="PRU10141"/>
    </source>
</evidence>
<feature type="domain" description="Protein kinase" evidence="8">
    <location>
        <begin position="85"/>
        <end position="381"/>
    </location>
</feature>
<dbReference type="PANTHER" id="PTHR47976:SF15">
    <property type="entry name" value="G-TYPE LECTIN S-RECEPTOR-LIKE SERINE_THREONINE-PROTEIN KINASE RLK1"/>
    <property type="match status" value="1"/>
</dbReference>
<proteinExistence type="inferred from homology"/>
<dbReference type="InterPro" id="IPR051343">
    <property type="entry name" value="G-type_lectin_kinases/EP1-like"/>
</dbReference>
<dbReference type="Pfam" id="PF00069">
    <property type="entry name" value="Pkinase"/>
    <property type="match status" value="1"/>
</dbReference>
<dbReference type="GO" id="GO:0005524">
    <property type="term" value="F:ATP binding"/>
    <property type="evidence" value="ECO:0007669"/>
    <property type="project" value="UniProtKB-UniRule"/>
</dbReference>
<dbReference type="EMBL" id="JAMYWD010000012">
    <property type="protein sequence ID" value="KAJ4950419.1"/>
    <property type="molecule type" value="Genomic_DNA"/>
</dbReference>
<organism evidence="9 10">
    <name type="scientific">Protea cynaroides</name>
    <dbReference type="NCBI Taxonomy" id="273540"/>
    <lineage>
        <taxon>Eukaryota</taxon>
        <taxon>Viridiplantae</taxon>
        <taxon>Streptophyta</taxon>
        <taxon>Embryophyta</taxon>
        <taxon>Tracheophyta</taxon>
        <taxon>Spermatophyta</taxon>
        <taxon>Magnoliopsida</taxon>
        <taxon>Proteales</taxon>
        <taxon>Proteaceae</taxon>
        <taxon>Protea</taxon>
    </lineage>
</organism>
<dbReference type="InterPro" id="IPR017441">
    <property type="entry name" value="Protein_kinase_ATP_BS"/>
</dbReference>
<protein>
    <recommendedName>
        <fullName evidence="8">Protein kinase domain-containing protein</fullName>
    </recommendedName>
</protein>
<dbReference type="GO" id="GO:0004674">
    <property type="term" value="F:protein serine/threonine kinase activity"/>
    <property type="evidence" value="ECO:0007669"/>
    <property type="project" value="UniProtKB-KW"/>
</dbReference>
<keyword evidence="1" id="KW-0808">Transferase</keyword>
<dbReference type="SMART" id="SM00220">
    <property type="entry name" value="S_TKc"/>
    <property type="match status" value="1"/>
</dbReference>
<dbReference type="AlphaFoldDB" id="A0A9Q0JRR2"/>
<dbReference type="Gene3D" id="1.10.510.10">
    <property type="entry name" value="Transferase(Phosphotransferase) domain 1"/>
    <property type="match status" value="1"/>
</dbReference>
<accession>A0A9Q0JRR2</accession>
<dbReference type="PROSITE" id="PS00108">
    <property type="entry name" value="PROTEIN_KINASE_ST"/>
    <property type="match status" value="1"/>
</dbReference>
<sequence>MCYSPPGYSLIDQNNTLSSCKPEIPLVCEVDQPPENLFEFKELGGTDWPLSDYDRFEPFTEDDCRKSCLKDCYCAVAIYRDVTCWKKKLPLSNGRLSAVDTGKALIKFKASNLFKHDEERSNNTNPELEEATNGFKEELGKGAFGIVYKGIYPSGSTNLVAVKKLDKVVQEGLHRLLVYEFMSNGSLASFRFGLSRPHWDQRTQIAIGIARGLAYLHEECSTQIIHCDIKPQNILLDDFFRPRISDFGLAKLLMPDQVLTRTGIRGIKGYVAPEWFRSMRITTKVDVYSFGVMLLEIISCRRCVETAWGAEEKAKITDWVYDCYRNGTLEDLVEGDEEATRDEKRLLTFAMTAIWCIQEDPLLRPTMMKVSQMLEGVVVYVPCPPSPYPLSSFS</sequence>
<comment type="similarity">
    <text evidence="7">Belongs to the protein kinase superfamily.</text>
</comment>
<dbReference type="InterPro" id="IPR011009">
    <property type="entry name" value="Kinase-like_dom_sf"/>
</dbReference>
<evidence type="ECO:0000256" key="7">
    <source>
        <dbReference type="RuleBase" id="RU000304"/>
    </source>
</evidence>
<evidence type="ECO:0000313" key="9">
    <source>
        <dbReference type="EMBL" id="KAJ4950419.1"/>
    </source>
</evidence>
<keyword evidence="2" id="KW-0732">Signal</keyword>
<evidence type="ECO:0000256" key="4">
    <source>
        <dbReference type="ARBA" id="ARBA00022777"/>
    </source>
</evidence>
<evidence type="ECO:0000256" key="5">
    <source>
        <dbReference type="ARBA" id="ARBA00022840"/>
    </source>
</evidence>
<dbReference type="Proteomes" id="UP001141806">
    <property type="component" value="Unassembled WGS sequence"/>
</dbReference>
<keyword evidence="4" id="KW-0418">Kinase</keyword>
<dbReference type="SUPFAM" id="SSF56112">
    <property type="entry name" value="Protein kinase-like (PK-like)"/>
    <property type="match status" value="1"/>
</dbReference>
<dbReference type="OrthoDB" id="5857966at2759"/>
<keyword evidence="10" id="KW-1185">Reference proteome</keyword>
<dbReference type="CDD" id="cd01098">
    <property type="entry name" value="PAN_AP_plant"/>
    <property type="match status" value="1"/>
</dbReference>
<evidence type="ECO:0000256" key="1">
    <source>
        <dbReference type="ARBA" id="ARBA00022679"/>
    </source>
</evidence>
<dbReference type="PROSITE" id="PS00107">
    <property type="entry name" value="PROTEIN_KINASE_ATP"/>
    <property type="match status" value="1"/>
</dbReference>
<gene>
    <name evidence="9" type="ORF">NE237_027251</name>
</gene>